<accession>A0A6S7GZT0</accession>
<evidence type="ECO:0000259" key="2">
    <source>
        <dbReference type="Pfam" id="PF25340"/>
    </source>
</evidence>
<sequence>MRQSPSAHKSSRLKLTTKVENESFGDEPSRGGEDSQQTKNQQEQHQQYLGDISQGLPEFKPVLTNEPLPDGISNQDILVFSQLYREHCEAILDVVVNLQFSLVETLWHTFWRAPASEDETKQELQSTNKDLEERLPKTKLTILCNYQPVLDYVKDADHVLYQTLVETLIPEVLRPIPGSLTSAIRNYAKCLESWLVGSLTDIPQKMVDLKTSTCSAFSQTLRRYTSLNHLAQAARAVLQNPQQINQMLADLNRVDFANVQEQASWVCQCDDEVVNQLEADFKATLAQQNSLEKWAEWLEDVVNKVLSATEGTPAYPKAARQFLLKWSFYSSMVIRDLTLRSAASFGSFHLIRLLYDEYMFYLIEHKVAVATGKSPIAVMGEFVGLGANLAAALAPLDPLKQNGLGDSGSDVTSEDDYGDSKDIKKPTTDIPTLDEPDMKKQRTN</sequence>
<dbReference type="Pfam" id="PF25340">
    <property type="entry name" value="BCD_RFX"/>
    <property type="match status" value="1"/>
</dbReference>
<dbReference type="GO" id="GO:0000981">
    <property type="term" value="F:DNA-binding transcription factor activity, RNA polymerase II-specific"/>
    <property type="evidence" value="ECO:0007669"/>
    <property type="project" value="TreeGrafter"/>
</dbReference>
<organism evidence="3 4">
    <name type="scientific">Paramuricea clavata</name>
    <name type="common">Red gorgonian</name>
    <name type="synonym">Violescent sea-whip</name>
    <dbReference type="NCBI Taxonomy" id="317549"/>
    <lineage>
        <taxon>Eukaryota</taxon>
        <taxon>Metazoa</taxon>
        <taxon>Cnidaria</taxon>
        <taxon>Anthozoa</taxon>
        <taxon>Octocorallia</taxon>
        <taxon>Malacalcyonacea</taxon>
        <taxon>Plexauridae</taxon>
        <taxon>Paramuricea</taxon>
    </lineage>
</organism>
<proteinExistence type="predicted"/>
<evidence type="ECO:0000256" key="1">
    <source>
        <dbReference type="SAM" id="MobiDB-lite"/>
    </source>
</evidence>
<feature type="compositionally biased region" description="Basic and acidic residues" evidence="1">
    <location>
        <begin position="418"/>
        <end position="427"/>
    </location>
</feature>
<keyword evidence="3" id="KW-0238">DNA-binding</keyword>
<dbReference type="GO" id="GO:0000978">
    <property type="term" value="F:RNA polymerase II cis-regulatory region sequence-specific DNA binding"/>
    <property type="evidence" value="ECO:0007669"/>
    <property type="project" value="TreeGrafter"/>
</dbReference>
<dbReference type="PANTHER" id="PTHR12619:SF33">
    <property type="entry name" value="RFX, ISOFORM H"/>
    <property type="match status" value="1"/>
</dbReference>
<feature type="domain" description="RFX1-4/6/8-like BCD" evidence="2">
    <location>
        <begin position="80"/>
        <end position="368"/>
    </location>
</feature>
<dbReference type="AlphaFoldDB" id="A0A6S7GZT0"/>
<feature type="region of interest" description="Disordered" evidence="1">
    <location>
        <begin position="402"/>
        <end position="444"/>
    </location>
</feature>
<evidence type="ECO:0000313" key="4">
    <source>
        <dbReference type="Proteomes" id="UP001152795"/>
    </source>
</evidence>
<dbReference type="InterPro" id="IPR039779">
    <property type="entry name" value="RFX-like"/>
</dbReference>
<name>A0A6S7GZT0_PARCT</name>
<evidence type="ECO:0000313" key="3">
    <source>
        <dbReference type="EMBL" id="CAB3995899.1"/>
    </source>
</evidence>
<dbReference type="InterPro" id="IPR057321">
    <property type="entry name" value="RFX1-4/6/8-like_BCD"/>
</dbReference>
<dbReference type="OrthoDB" id="10056949at2759"/>
<dbReference type="PANTHER" id="PTHR12619">
    <property type="entry name" value="RFX TRANSCRIPTION FACTOR FAMILY"/>
    <property type="match status" value="1"/>
</dbReference>
<gene>
    <name evidence="3" type="ORF">PACLA_8A048353</name>
</gene>
<comment type="caution">
    <text evidence="3">The sequence shown here is derived from an EMBL/GenBank/DDBJ whole genome shotgun (WGS) entry which is preliminary data.</text>
</comment>
<protein>
    <submittedName>
        <fullName evidence="3">DNA-binding RFX2-like isoform X1</fullName>
    </submittedName>
</protein>
<reference evidence="3" key="1">
    <citation type="submission" date="2020-04" db="EMBL/GenBank/DDBJ databases">
        <authorList>
            <person name="Alioto T."/>
            <person name="Alioto T."/>
            <person name="Gomez Garrido J."/>
        </authorList>
    </citation>
    <scope>NUCLEOTIDE SEQUENCE</scope>
    <source>
        <strain evidence="3">A484AB</strain>
    </source>
</reference>
<keyword evidence="4" id="KW-1185">Reference proteome</keyword>
<feature type="compositionally biased region" description="Basic and acidic residues" evidence="1">
    <location>
        <begin position="17"/>
        <end position="33"/>
    </location>
</feature>
<dbReference type="EMBL" id="CACRXK020002758">
    <property type="protein sequence ID" value="CAB3995899.1"/>
    <property type="molecule type" value="Genomic_DNA"/>
</dbReference>
<feature type="region of interest" description="Disordered" evidence="1">
    <location>
        <begin position="1"/>
        <end position="45"/>
    </location>
</feature>
<dbReference type="Proteomes" id="UP001152795">
    <property type="component" value="Unassembled WGS sequence"/>
</dbReference>